<dbReference type="Proteomes" id="UP000054538">
    <property type="component" value="Unassembled WGS sequence"/>
</dbReference>
<keyword evidence="2" id="KW-1185">Reference proteome</keyword>
<dbReference type="InParanoid" id="A0A0D0E4D0"/>
<reference evidence="1 2" key="1">
    <citation type="submission" date="2014-04" db="EMBL/GenBank/DDBJ databases">
        <authorList>
            <consortium name="DOE Joint Genome Institute"/>
            <person name="Kuo A."/>
            <person name="Kohler A."/>
            <person name="Jargeat P."/>
            <person name="Nagy L.G."/>
            <person name="Floudas D."/>
            <person name="Copeland A."/>
            <person name="Barry K.W."/>
            <person name="Cichocki N."/>
            <person name="Veneault-Fourrey C."/>
            <person name="LaButti K."/>
            <person name="Lindquist E.A."/>
            <person name="Lipzen A."/>
            <person name="Lundell T."/>
            <person name="Morin E."/>
            <person name="Murat C."/>
            <person name="Sun H."/>
            <person name="Tunlid A."/>
            <person name="Henrissat B."/>
            <person name="Grigoriev I.V."/>
            <person name="Hibbett D.S."/>
            <person name="Martin F."/>
            <person name="Nordberg H.P."/>
            <person name="Cantor M.N."/>
            <person name="Hua S.X."/>
        </authorList>
    </citation>
    <scope>NUCLEOTIDE SEQUENCE [LARGE SCALE GENOMIC DNA]</scope>
    <source>
        <strain evidence="1 2">Ve08.2h10</strain>
    </source>
</reference>
<dbReference type="AlphaFoldDB" id="A0A0D0E4D0"/>
<name>A0A0D0E4D0_9AGAM</name>
<dbReference type="HOGENOM" id="CLU_2441526_0_0_1"/>
<gene>
    <name evidence="1" type="ORF">PAXRUDRAFT_595826</name>
</gene>
<organism evidence="1 2">
    <name type="scientific">Paxillus rubicundulus Ve08.2h10</name>
    <dbReference type="NCBI Taxonomy" id="930991"/>
    <lineage>
        <taxon>Eukaryota</taxon>
        <taxon>Fungi</taxon>
        <taxon>Dikarya</taxon>
        <taxon>Basidiomycota</taxon>
        <taxon>Agaricomycotina</taxon>
        <taxon>Agaricomycetes</taxon>
        <taxon>Agaricomycetidae</taxon>
        <taxon>Boletales</taxon>
        <taxon>Paxilineae</taxon>
        <taxon>Paxillaceae</taxon>
        <taxon>Paxillus</taxon>
    </lineage>
</organism>
<reference evidence="2" key="2">
    <citation type="submission" date="2015-01" db="EMBL/GenBank/DDBJ databases">
        <title>Evolutionary Origins and Diversification of the Mycorrhizal Mutualists.</title>
        <authorList>
            <consortium name="DOE Joint Genome Institute"/>
            <consortium name="Mycorrhizal Genomics Consortium"/>
            <person name="Kohler A."/>
            <person name="Kuo A."/>
            <person name="Nagy L.G."/>
            <person name="Floudas D."/>
            <person name="Copeland A."/>
            <person name="Barry K.W."/>
            <person name="Cichocki N."/>
            <person name="Veneault-Fourrey C."/>
            <person name="LaButti K."/>
            <person name="Lindquist E.A."/>
            <person name="Lipzen A."/>
            <person name="Lundell T."/>
            <person name="Morin E."/>
            <person name="Murat C."/>
            <person name="Riley R."/>
            <person name="Ohm R."/>
            <person name="Sun H."/>
            <person name="Tunlid A."/>
            <person name="Henrissat B."/>
            <person name="Grigoriev I.V."/>
            <person name="Hibbett D.S."/>
            <person name="Martin F."/>
        </authorList>
    </citation>
    <scope>NUCLEOTIDE SEQUENCE [LARGE SCALE GENOMIC DNA]</scope>
    <source>
        <strain evidence="2">Ve08.2h10</strain>
    </source>
</reference>
<protein>
    <submittedName>
        <fullName evidence="1">Uncharacterized protein</fullName>
    </submittedName>
</protein>
<dbReference type="EMBL" id="KN825316">
    <property type="protein sequence ID" value="KIK92090.1"/>
    <property type="molecule type" value="Genomic_DNA"/>
</dbReference>
<proteinExistence type="predicted"/>
<sequence length="90" mass="9848">MRRSAKFPKVTATLGGSGCRFLSHAYAEITDRLMYHNHQHHLELKTVPTTPLIFIVLWEATGALALKDAVAPDSGPSWHELETQASGGAH</sequence>
<evidence type="ECO:0000313" key="2">
    <source>
        <dbReference type="Proteomes" id="UP000054538"/>
    </source>
</evidence>
<accession>A0A0D0E4D0</accession>
<evidence type="ECO:0000313" key="1">
    <source>
        <dbReference type="EMBL" id="KIK92090.1"/>
    </source>
</evidence>